<dbReference type="Proteomes" id="UP000242457">
    <property type="component" value="Unassembled WGS sequence"/>
</dbReference>
<comment type="similarity">
    <text evidence="2 11">Belongs to the class-I aminoacyl-tRNA synthetase family.</text>
</comment>
<comment type="catalytic activity">
    <reaction evidence="10">
        <text>tRNA(Leu) + L-leucine + ATP = L-leucyl-tRNA(Leu) + AMP + diphosphate</text>
        <dbReference type="Rhea" id="RHEA:11688"/>
        <dbReference type="Rhea" id="RHEA-COMP:9613"/>
        <dbReference type="Rhea" id="RHEA-COMP:9622"/>
        <dbReference type="ChEBI" id="CHEBI:30616"/>
        <dbReference type="ChEBI" id="CHEBI:33019"/>
        <dbReference type="ChEBI" id="CHEBI:57427"/>
        <dbReference type="ChEBI" id="CHEBI:78442"/>
        <dbReference type="ChEBI" id="CHEBI:78494"/>
        <dbReference type="ChEBI" id="CHEBI:456215"/>
        <dbReference type="EC" id="6.1.1.4"/>
    </reaction>
</comment>
<keyword evidence="15" id="KW-1185">Reference proteome</keyword>
<dbReference type="InterPro" id="IPR001412">
    <property type="entry name" value="aa-tRNA-synth_I_CS"/>
</dbReference>
<dbReference type="Gene3D" id="2.20.28.290">
    <property type="match status" value="1"/>
</dbReference>
<dbReference type="GO" id="GO:0005524">
    <property type="term" value="F:ATP binding"/>
    <property type="evidence" value="ECO:0007669"/>
    <property type="project" value="UniProtKB-KW"/>
</dbReference>
<keyword evidence="4 11" id="KW-0436">Ligase</keyword>
<evidence type="ECO:0000256" key="10">
    <source>
        <dbReference type="ARBA" id="ARBA00047469"/>
    </source>
</evidence>
<dbReference type="PANTHER" id="PTHR43740:SF2">
    <property type="entry name" value="LEUCINE--TRNA LIGASE, MITOCHONDRIAL"/>
    <property type="match status" value="1"/>
</dbReference>
<evidence type="ECO:0000259" key="12">
    <source>
        <dbReference type="Pfam" id="PF00133"/>
    </source>
</evidence>
<feature type="domain" description="Aminoacyl-tRNA synthetase class Ia" evidence="12">
    <location>
        <begin position="331"/>
        <end position="491"/>
    </location>
</feature>
<comment type="subcellular location">
    <subcellularLocation>
        <location evidence="1">Mitochondrion matrix</location>
    </subcellularLocation>
</comment>
<keyword evidence="7 11" id="KW-0648">Protein biosynthesis</keyword>
<proteinExistence type="inferred from homology"/>
<dbReference type="GO" id="GO:0004823">
    <property type="term" value="F:leucine-tRNA ligase activity"/>
    <property type="evidence" value="ECO:0007669"/>
    <property type="project" value="UniProtKB-EC"/>
</dbReference>
<dbReference type="PRINTS" id="PR00985">
    <property type="entry name" value="TRNASYNTHLEU"/>
</dbReference>
<evidence type="ECO:0000256" key="5">
    <source>
        <dbReference type="ARBA" id="ARBA00022741"/>
    </source>
</evidence>
<dbReference type="Gene3D" id="3.40.50.620">
    <property type="entry name" value="HUPs"/>
    <property type="match status" value="2"/>
</dbReference>
<sequence>MFPYSSGMLHMGHVRVYTISDTIAHFYRMKGYNVLHPIGWDAFGLPAENAAIEKQINPIEWTYDNIKSMRNQLKLLNYSFDWDREITTCDPEYYKFTQELFLKLFEKDLVYRKESFVNWDPVDETVLAEEQVDVNNCSWRSGAKVEKKLLNQWFIRTTSFAKSLFEGLSDPKLIEWRDIKTIQKNWIGKCDGVSFELQLIGNIPNYPKTINVWTNYPEFIEYAKFIAISPHSLLNRPEYCTDVTEGIKIMNIKVVNPFNGNELPIFVTDKVIFPNFRDTYIGIPSVSMDDFQFSKIVGIEFQEHSIECKRSDILSKAQKWKIGGYPVSSRLQDWLISRQRYWGTPIPIIYCSNCGIQPVPYNELPVLLPSITFLNKTFSNKKIVLHEAKDWLNTSCPKCGIQAIRESDTMDTFVDSSWYYLRYIDSKNMKEMFAVDKVREIFPVNLYVGGKEHAVLHLYYARFISHFLHSEGLLPSQEPFQQLLVQGMVLGKTYRVKDTEKYLKADEVEENKGQYVEKNTKEPVIVSWEKMSKSKHNGIDPIKFIDKYGIDTTRLFILADQIPMSDKYCNDSTMPGILNWQNRLWKIVKTFTDYRNGAEPTDPKFTEHDAYMFDSRNYFLKIVTFNIIKTQQLSIAISRMQGLTNRYILYFFVILRVSMECMQKSREYERALAVQIIMLAPFAPHFASELWSAFSAAKYHLINEDEIKLDKDVLEQKWPEIDMNYKMKLFVKINGTLRTTIKIFKHEIEKLSLETALNLIENDPLVQKRLKNHKILESKLLVKEVCDPEILILTKKYEKVATT</sequence>
<dbReference type="STRING" id="94128.A0A2A3ECS5"/>
<evidence type="ECO:0000256" key="8">
    <source>
        <dbReference type="ARBA" id="ARBA00023146"/>
    </source>
</evidence>
<dbReference type="InterPro" id="IPR013155">
    <property type="entry name" value="M/V/L/I-tRNA-synth_anticd-bd"/>
</dbReference>
<dbReference type="FunFam" id="3.40.50.620:FF:000100">
    <property type="entry name" value="probable leucine--tRNA ligase, mitochondrial"/>
    <property type="match status" value="1"/>
</dbReference>
<name>A0A2A3ECS5_APICC</name>
<dbReference type="SUPFAM" id="SSF52374">
    <property type="entry name" value="Nucleotidylyl transferase"/>
    <property type="match status" value="1"/>
</dbReference>
<dbReference type="GO" id="GO:0002161">
    <property type="term" value="F:aminoacyl-tRNA deacylase activity"/>
    <property type="evidence" value="ECO:0007669"/>
    <property type="project" value="InterPro"/>
</dbReference>
<evidence type="ECO:0000256" key="1">
    <source>
        <dbReference type="ARBA" id="ARBA00004305"/>
    </source>
</evidence>
<accession>A0A2A3ECS5</accession>
<organism evidence="14 15">
    <name type="scientific">Apis cerana cerana</name>
    <name type="common">Oriental honeybee</name>
    <dbReference type="NCBI Taxonomy" id="94128"/>
    <lineage>
        <taxon>Eukaryota</taxon>
        <taxon>Metazoa</taxon>
        <taxon>Ecdysozoa</taxon>
        <taxon>Arthropoda</taxon>
        <taxon>Hexapoda</taxon>
        <taxon>Insecta</taxon>
        <taxon>Pterygota</taxon>
        <taxon>Neoptera</taxon>
        <taxon>Endopterygota</taxon>
        <taxon>Hymenoptera</taxon>
        <taxon>Apocrita</taxon>
        <taxon>Aculeata</taxon>
        <taxon>Apoidea</taxon>
        <taxon>Anthophila</taxon>
        <taxon>Apidae</taxon>
        <taxon>Apis</taxon>
    </lineage>
</organism>
<dbReference type="InterPro" id="IPR009080">
    <property type="entry name" value="tRNAsynth_Ia_anticodon-bd"/>
</dbReference>
<evidence type="ECO:0000313" key="15">
    <source>
        <dbReference type="Proteomes" id="UP000242457"/>
    </source>
</evidence>
<dbReference type="AlphaFoldDB" id="A0A2A3ECS5"/>
<dbReference type="Pfam" id="PF08264">
    <property type="entry name" value="Anticodon_1"/>
    <property type="match status" value="1"/>
</dbReference>
<evidence type="ECO:0000256" key="7">
    <source>
        <dbReference type="ARBA" id="ARBA00022917"/>
    </source>
</evidence>
<keyword evidence="6 11" id="KW-0067">ATP-binding</keyword>
<evidence type="ECO:0000256" key="2">
    <source>
        <dbReference type="ARBA" id="ARBA00005594"/>
    </source>
</evidence>
<evidence type="ECO:0000256" key="4">
    <source>
        <dbReference type="ARBA" id="ARBA00022598"/>
    </source>
</evidence>
<dbReference type="GO" id="GO:0032543">
    <property type="term" value="P:mitochondrial translation"/>
    <property type="evidence" value="ECO:0007669"/>
    <property type="project" value="TreeGrafter"/>
</dbReference>
<dbReference type="SUPFAM" id="SSF47323">
    <property type="entry name" value="Anticodon-binding domain of a subclass of class I aminoacyl-tRNA synthetases"/>
    <property type="match status" value="1"/>
</dbReference>
<dbReference type="PROSITE" id="PS00178">
    <property type="entry name" value="AA_TRNA_LIGASE_I"/>
    <property type="match status" value="1"/>
</dbReference>
<dbReference type="InterPro" id="IPR014729">
    <property type="entry name" value="Rossmann-like_a/b/a_fold"/>
</dbReference>
<gene>
    <name evidence="14" type="ORF">APICC_00195</name>
</gene>
<dbReference type="FunFam" id="1.10.730.10:FF:000002">
    <property type="entry name" value="Leucine--tRNA ligase"/>
    <property type="match status" value="1"/>
</dbReference>
<evidence type="ECO:0000256" key="11">
    <source>
        <dbReference type="RuleBase" id="RU363035"/>
    </source>
</evidence>
<dbReference type="Gene3D" id="1.10.730.10">
    <property type="entry name" value="Isoleucyl-tRNA Synthetase, Domain 1"/>
    <property type="match status" value="1"/>
</dbReference>
<evidence type="ECO:0000313" key="14">
    <source>
        <dbReference type="EMBL" id="PBC29284.1"/>
    </source>
</evidence>
<evidence type="ECO:0000256" key="6">
    <source>
        <dbReference type="ARBA" id="ARBA00022840"/>
    </source>
</evidence>
<dbReference type="Pfam" id="PF00133">
    <property type="entry name" value="tRNA-synt_1"/>
    <property type="match status" value="2"/>
</dbReference>
<dbReference type="InterPro" id="IPR002302">
    <property type="entry name" value="Leu-tRNA-ligase"/>
</dbReference>
<dbReference type="OrthoDB" id="15954at2759"/>
<dbReference type="InterPro" id="IPR009008">
    <property type="entry name" value="Val/Leu/Ile-tRNA-synth_edit"/>
</dbReference>
<dbReference type="CDD" id="cd00812">
    <property type="entry name" value="LeuRS_core"/>
    <property type="match status" value="1"/>
</dbReference>
<dbReference type="SUPFAM" id="SSF50677">
    <property type="entry name" value="ValRS/IleRS/LeuRS editing domain"/>
    <property type="match status" value="1"/>
</dbReference>
<dbReference type="EC" id="6.1.1.4" evidence="3"/>
<protein>
    <recommendedName>
        <fullName evidence="3">leucine--tRNA ligase</fullName>
        <ecNumber evidence="3">6.1.1.4</ecNumber>
    </recommendedName>
    <alternativeName>
        <fullName evidence="9">Leucyl-tRNA synthetase</fullName>
    </alternativeName>
</protein>
<feature type="domain" description="Aminoacyl-tRNA synthetase class Ia" evidence="12">
    <location>
        <begin position="3"/>
        <end position="174"/>
    </location>
</feature>
<keyword evidence="8 11" id="KW-0030">Aminoacyl-tRNA synthetase</keyword>
<evidence type="ECO:0000256" key="9">
    <source>
        <dbReference type="ARBA" id="ARBA00030520"/>
    </source>
</evidence>
<keyword evidence="5 11" id="KW-0547">Nucleotide-binding</keyword>
<reference evidence="14 15" key="1">
    <citation type="submission" date="2014-07" db="EMBL/GenBank/DDBJ databases">
        <title>Genomic and transcriptomic analysis on Apis cerana provide comprehensive insights into honey bee biology.</title>
        <authorList>
            <person name="Diao Q."/>
            <person name="Sun L."/>
            <person name="Zheng H."/>
            <person name="Zheng H."/>
            <person name="Xu S."/>
            <person name="Wang S."/>
            <person name="Zeng Z."/>
            <person name="Hu F."/>
            <person name="Su S."/>
            <person name="Wu J."/>
        </authorList>
    </citation>
    <scope>NUCLEOTIDE SEQUENCE [LARGE SCALE GENOMIC DNA]</scope>
    <source>
        <tissue evidence="14">Pupae without intestine</tissue>
    </source>
</reference>
<dbReference type="PANTHER" id="PTHR43740">
    <property type="entry name" value="LEUCYL-TRNA SYNTHETASE"/>
    <property type="match status" value="1"/>
</dbReference>
<evidence type="ECO:0000256" key="3">
    <source>
        <dbReference type="ARBA" id="ARBA00013164"/>
    </source>
</evidence>
<dbReference type="GO" id="GO:0005759">
    <property type="term" value="C:mitochondrial matrix"/>
    <property type="evidence" value="ECO:0007669"/>
    <property type="project" value="UniProtKB-SubCell"/>
</dbReference>
<dbReference type="FunFam" id="3.40.50.620:FF:000003">
    <property type="entry name" value="Leucine--tRNA ligase"/>
    <property type="match status" value="1"/>
</dbReference>
<dbReference type="InterPro" id="IPR002300">
    <property type="entry name" value="aa-tRNA-synth_Ia"/>
</dbReference>
<feature type="domain" description="Methionyl/Valyl/Leucyl/Isoleucyl-tRNA synthetase anticodon-binding" evidence="13">
    <location>
        <begin position="620"/>
        <end position="745"/>
    </location>
</feature>
<evidence type="ECO:0000259" key="13">
    <source>
        <dbReference type="Pfam" id="PF08264"/>
    </source>
</evidence>
<dbReference type="EMBL" id="KZ288289">
    <property type="protein sequence ID" value="PBC29284.1"/>
    <property type="molecule type" value="Genomic_DNA"/>
</dbReference>
<dbReference type="GO" id="GO:0006429">
    <property type="term" value="P:leucyl-tRNA aminoacylation"/>
    <property type="evidence" value="ECO:0007669"/>
    <property type="project" value="InterPro"/>
</dbReference>